<organism evidence="1 2">
    <name type="scientific">Mycteria americana</name>
    <name type="common">Wood stork</name>
    <dbReference type="NCBI Taxonomy" id="33587"/>
    <lineage>
        <taxon>Eukaryota</taxon>
        <taxon>Metazoa</taxon>
        <taxon>Chordata</taxon>
        <taxon>Craniata</taxon>
        <taxon>Vertebrata</taxon>
        <taxon>Euteleostomi</taxon>
        <taxon>Archelosauria</taxon>
        <taxon>Archosauria</taxon>
        <taxon>Dinosauria</taxon>
        <taxon>Saurischia</taxon>
        <taxon>Theropoda</taxon>
        <taxon>Coelurosauria</taxon>
        <taxon>Aves</taxon>
        <taxon>Neognathae</taxon>
        <taxon>Neoaves</taxon>
        <taxon>Aequornithes</taxon>
        <taxon>Ciconiiformes</taxon>
        <taxon>Ciconiidae</taxon>
        <taxon>Mycteria</taxon>
    </lineage>
</organism>
<evidence type="ECO:0000313" key="1">
    <source>
        <dbReference type="EMBL" id="KAK4820865.1"/>
    </source>
</evidence>
<dbReference type="AlphaFoldDB" id="A0AAN7RXZ9"/>
<reference evidence="1 2" key="1">
    <citation type="journal article" date="2023" name="J. Hered.">
        <title>Chromosome-level genome of the wood stork (Mycteria americana) provides insight into avian chromosome evolution.</title>
        <authorList>
            <person name="Flamio R. Jr."/>
            <person name="Ramstad K.M."/>
        </authorList>
    </citation>
    <scope>NUCLEOTIDE SEQUENCE [LARGE SCALE GENOMIC DNA]</scope>
    <source>
        <strain evidence="1">JAX WOST 10</strain>
    </source>
</reference>
<gene>
    <name evidence="1" type="ORF">QYF61_007870</name>
</gene>
<dbReference type="Proteomes" id="UP001333110">
    <property type="component" value="Unassembled WGS sequence"/>
</dbReference>
<protein>
    <submittedName>
        <fullName evidence="1">Uncharacterized protein</fullName>
    </submittedName>
</protein>
<evidence type="ECO:0000313" key="2">
    <source>
        <dbReference type="Proteomes" id="UP001333110"/>
    </source>
</evidence>
<keyword evidence="2" id="KW-1185">Reference proteome</keyword>
<comment type="caution">
    <text evidence="1">The sequence shown here is derived from an EMBL/GenBank/DDBJ whole genome shotgun (WGS) entry which is preliminary data.</text>
</comment>
<proteinExistence type="predicted"/>
<accession>A0AAN7RXZ9</accession>
<sequence>MAESWETRAWCQQAGLQQALQTMYYHKCYVYITQDQLFHSSGILYSFWGTTIKERCRELEKVQRTVIRMIEV</sequence>
<name>A0AAN7RXZ9_MYCAM</name>
<dbReference type="EMBL" id="JAUNZN010000005">
    <property type="protein sequence ID" value="KAK4820865.1"/>
    <property type="molecule type" value="Genomic_DNA"/>
</dbReference>